<evidence type="ECO:0000256" key="1">
    <source>
        <dbReference type="SAM" id="MobiDB-lite"/>
    </source>
</evidence>
<sequence length="88" mass="9764">MLGSAHIPIGRGYDKSPPEVPRQSVRSTGARVPEAFGTREITLQWVVGAWGWMVSKSPEPSHNTPPQHSVQPPQTLEQRYTDRGLVPH</sequence>
<evidence type="ECO:0000313" key="2">
    <source>
        <dbReference type="EMBL" id="SVD71106.1"/>
    </source>
</evidence>
<proteinExistence type="predicted"/>
<accession>A0A382XIX9</accession>
<feature type="region of interest" description="Disordered" evidence="1">
    <location>
        <begin position="1"/>
        <end position="34"/>
    </location>
</feature>
<name>A0A382XIX9_9ZZZZ</name>
<protein>
    <submittedName>
        <fullName evidence="2">Uncharacterized protein</fullName>
    </submittedName>
</protein>
<reference evidence="2" key="1">
    <citation type="submission" date="2018-05" db="EMBL/GenBank/DDBJ databases">
        <authorList>
            <person name="Lanie J.A."/>
            <person name="Ng W.-L."/>
            <person name="Kazmierczak K.M."/>
            <person name="Andrzejewski T.M."/>
            <person name="Davidsen T.M."/>
            <person name="Wayne K.J."/>
            <person name="Tettelin H."/>
            <person name="Glass J.I."/>
            <person name="Rusch D."/>
            <person name="Podicherti R."/>
            <person name="Tsui H.-C.T."/>
            <person name="Winkler M.E."/>
        </authorList>
    </citation>
    <scope>NUCLEOTIDE SEQUENCE</scope>
</reference>
<organism evidence="2">
    <name type="scientific">marine metagenome</name>
    <dbReference type="NCBI Taxonomy" id="408172"/>
    <lineage>
        <taxon>unclassified sequences</taxon>
        <taxon>metagenomes</taxon>
        <taxon>ecological metagenomes</taxon>
    </lineage>
</organism>
<dbReference type="EMBL" id="UINC01168196">
    <property type="protein sequence ID" value="SVD71106.1"/>
    <property type="molecule type" value="Genomic_DNA"/>
</dbReference>
<dbReference type="AlphaFoldDB" id="A0A382XIX9"/>
<feature type="compositionally biased region" description="Polar residues" evidence="1">
    <location>
        <begin position="58"/>
        <end position="78"/>
    </location>
</feature>
<gene>
    <name evidence="2" type="ORF">METZ01_LOCUS423960</name>
</gene>
<feature type="region of interest" description="Disordered" evidence="1">
    <location>
        <begin position="55"/>
        <end position="88"/>
    </location>
</feature>